<dbReference type="SUPFAM" id="SSF52540">
    <property type="entry name" value="P-loop containing nucleoside triphosphate hydrolases"/>
    <property type="match status" value="1"/>
</dbReference>
<keyword evidence="7" id="KW-0472">Membrane</keyword>
<keyword evidence="6" id="KW-1133">Transmembrane helix</keyword>
<reference evidence="10" key="1">
    <citation type="submission" date="2016-11" db="UniProtKB">
        <authorList>
            <consortium name="WormBaseParasite"/>
        </authorList>
    </citation>
    <scope>IDENTIFICATION</scope>
</reference>
<evidence type="ECO:0000256" key="3">
    <source>
        <dbReference type="ARBA" id="ARBA00022692"/>
    </source>
</evidence>
<dbReference type="Gene3D" id="3.40.50.300">
    <property type="entry name" value="P-loop containing nucleotide triphosphate hydrolases"/>
    <property type="match status" value="1"/>
</dbReference>
<evidence type="ECO:0000256" key="6">
    <source>
        <dbReference type="ARBA" id="ARBA00022989"/>
    </source>
</evidence>
<dbReference type="Pfam" id="PF00005">
    <property type="entry name" value="ABC_tran"/>
    <property type="match status" value="1"/>
</dbReference>
<organism evidence="9 10">
    <name type="scientific">Heterorhabditis bacteriophora</name>
    <name type="common">Entomopathogenic nematode worm</name>
    <dbReference type="NCBI Taxonomy" id="37862"/>
    <lineage>
        <taxon>Eukaryota</taxon>
        <taxon>Metazoa</taxon>
        <taxon>Ecdysozoa</taxon>
        <taxon>Nematoda</taxon>
        <taxon>Chromadorea</taxon>
        <taxon>Rhabditida</taxon>
        <taxon>Rhabditina</taxon>
        <taxon>Rhabditomorpha</taxon>
        <taxon>Strongyloidea</taxon>
        <taxon>Heterorhabditidae</taxon>
        <taxon>Heterorhabditis</taxon>
    </lineage>
</organism>
<proteinExistence type="inferred from homology"/>
<dbReference type="InterPro" id="IPR003439">
    <property type="entry name" value="ABC_transporter-like_ATP-bd"/>
</dbReference>
<dbReference type="SUPFAM" id="SSF90123">
    <property type="entry name" value="ABC transporter transmembrane region"/>
    <property type="match status" value="1"/>
</dbReference>
<sequence>MTVLMCIFANFIKALPSMPHYDITEFFDLTYYCGFYEKYFPTPASMSYVAWVLNPSLLGMAVTRLTLSWTIKEKKEMIQRFSKNNLYYSFMTHFFYMGCKKSLEVKDMFEPLPQHDSERATAKMNESEAIKLTQPLCMGRLIRYFRFDAPLSETEAYVSATGVALTAALSALIHHPYFYGLQKIGMQLKIAASGIIVNKGVRLSSAALHKTTVGHMINLLSTDVNKREMQKVRENAIFQSLVMGLFWSSGKLIVLFAALCFVLTGNDLTAERIFVATALYNACRLPITLFLPFSLQFLFEVKVSIRRIQVDLFNSTIFFELPYLMVYCQEFLELEEFSYLEADANKKCGVTFVRIKDSETEDQKLLHNENNIEKPLAIDGTSVICLDNDFEAHIKLDNFTSTWQTAEDFGENIYAVRNVSLSAKKGELIAVVGPVGAGKSSLLSSLLGEARRISGNFSMSGRVAYCAQDSWIFSGTIRDNVIFGNMFNEVKYRQALEVSALNSDIDQLQRGDATLVGDRGTSLSGGQKARVALARAIYSDADIFLLDDPLSAVDAAVGRYLFDK</sequence>
<dbReference type="GO" id="GO:0042626">
    <property type="term" value="F:ATPase-coupled transmembrane transporter activity"/>
    <property type="evidence" value="ECO:0007669"/>
    <property type="project" value="TreeGrafter"/>
</dbReference>
<evidence type="ECO:0000256" key="7">
    <source>
        <dbReference type="ARBA" id="ARBA00023136"/>
    </source>
</evidence>
<comment type="subcellular location">
    <subcellularLocation>
        <location evidence="1">Membrane</location>
        <topology evidence="1">Multi-pass membrane protein</topology>
    </subcellularLocation>
</comment>
<keyword evidence="5" id="KW-0067">ATP-binding</keyword>
<feature type="domain" description="ABC transporter" evidence="8">
    <location>
        <begin position="394"/>
        <end position="561"/>
    </location>
</feature>
<dbReference type="Proteomes" id="UP000095283">
    <property type="component" value="Unplaced"/>
</dbReference>
<dbReference type="GO" id="GO:0005524">
    <property type="term" value="F:ATP binding"/>
    <property type="evidence" value="ECO:0007669"/>
    <property type="project" value="UniProtKB-KW"/>
</dbReference>
<accession>A0A1I7XVD1</accession>
<dbReference type="InterPro" id="IPR027417">
    <property type="entry name" value="P-loop_NTPase"/>
</dbReference>
<comment type="similarity">
    <text evidence="2">Belongs to the ABC transporter superfamily. ABCC family. Conjugate transporter (TC 3.A.1.208) subfamily.</text>
</comment>
<dbReference type="WBParaSite" id="Hba_21322">
    <property type="protein sequence ID" value="Hba_21322"/>
    <property type="gene ID" value="Hba_21322"/>
</dbReference>
<keyword evidence="9" id="KW-1185">Reference proteome</keyword>
<evidence type="ECO:0000259" key="8">
    <source>
        <dbReference type="PROSITE" id="PS50893"/>
    </source>
</evidence>
<dbReference type="CDD" id="cd03250">
    <property type="entry name" value="ABCC_MRP_domain1"/>
    <property type="match status" value="1"/>
</dbReference>
<evidence type="ECO:0000256" key="1">
    <source>
        <dbReference type="ARBA" id="ARBA00004141"/>
    </source>
</evidence>
<dbReference type="InterPro" id="IPR017871">
    <property type="entry name" value="ABC_transporter-like_CS"/>
</dbReference>
<keyword evidence="4" id="KW-0547">Nucleotide-binding</keyword>
<dbReference type="PANTHER" id="PTHR24223">
    <property type="entry name" value="ATP-BINDING CASSETTE SUB-FAMILY C"/>
    <property type="match status" value="1"/>
</dbReference>
<dbReference type="GO" id="GO:0016020">
    <property type="term" value="C:membrane"/>
    <property type="evidence" value="ECO:0007669"/>
    <property type="project" value="UniProtKB-SubCell"/>
</dbReference>
<dbReference type="PROSITE" id="PS00211">
    <property type="entry name" value="ABC_TRANSPORTER_1"/>
    <property type="match status" value="1"/>
</dbReference>
<name>A0A1I7XVD1_HETBA</name>
<evidence type="ECO:0000256" key="5">
    <source>
        <dbReference type="ARBA" id="ARBA00022840"/>
    </source>
</evidence>
<dbReference type="GO" id="GO:0016887">
    <property type="term" value="F:ATP hydrolysis activity"/>
    <property type="evidence" value="ECO:0007669"/>
    <property type="project" value="InterPro"/>
</dbReference>
<evidence type="ECO:0000256" key="2">
    <source>
        <dbReference type="ARBA" id="ARBA00009726"/>
    </source>
</evidence>
<dbReference type="PANTHER" id="PTHR24223:SF456">
    <property type="entry name" value="MULTIDRUG RESISTANCE-ASSOCIATED PROTEIN LETHAL(2)03659"/>
    <property type="match status" value="1"/>
</dbReference>
<evidence type="ECO:0000313" key="9">
    <source>
        <dbReference type="Proteomes" id="UP000095283"/>
    </source>
</evidence>
<dbReference type="InterPro" id="IPR036640">
    <property type="entry name" value="ABC1_TM_sf"/>
</dbReference>
<keyword evidence="3" id="KW-0812">Transmembrane</keyword>
<protein>
    <submittedName>
        <fullName evidence="10">ABC transporter domain-containing protein</fullName>
    </submittedName>
</protein>
<evidence type="ECO:0000313" key="10">
    <source>
        <dbReference type="WBParaSite" id="Hba_21322"/>
    </source>
</evidence>
<evidence type="ECO:0000256" key="4">
    <source>
        <dbReference type="ARBA" id="ARBA00022741"/>
    </source>
</evidence>
<dbReference type="InterPro" id="IPR050173">
    <property type="entry name" value="ABC_transporter_C-like"/>
</dbReference>
<dbReference type="Gene3D" id="1.20.1560.10">
    <property type="entry name" value="ABC transporter type 1, transmembrane domain"/>
    <property type="match status" value="1"/>
</dbReference>
<dbReference type="PROSITE" id="PS50893">
    <property type="entry name" value="ABC_TRANSPORTER_2"/>
    <property type="match status" value="1"/>
</dbReference>
<dbReference type="AlphaFoldDB" id="A0A1I7XVD1"/>